<dbReference type="KEGG" id="taz:TREAZ_2740"/>
<accession>F5YD73</accession>
<evidence type="ECO:0000313" key="2">
    <source>
        <dbReference type="EMBL" id="AEF81216.1"/>
    </source>
</evidence>
<dbReference type="OrthoDB" id="306521at2"/>
<name>F5YD73_LEAAZ</name>
<dbReference type="InParanoid" id="F5YD73"/>
<evidence type="ECO:0008006" key="4">
    <source>
        <dbReference type="Google" id="ProtNLM"/>
    </source>
</evidence>
<proteinExistence type="predicted"/>
<keyword evidence="3" id="KW-1185">Reference proteome</keyword>
<gene>
    <name evidence="2" type="ordered locus">TREAZ_2740</name>
</gene>
<dbReference type="HOGENOM" id="CLU_103354_0_0_12"/>
<dbReference type="AlphaFoldDB" id="F5YD73"/>
<dbReference type="InterPro" id="IPR004564">
    <property type="entry name" value="OM_lipoprot_carrier_LolA-like"/>
</dbReference>
<dbReference type="SUPFAM" id="SSF89392">
    <property type="entry name" value="Prokaryotic lipoproteins and lipoprotein localization factors"/>
    <property type="match status" value="1"/>
</dbReference>
<dbReference type="EMBL" id="CP001841">
    <property type="protein sequence ID" value="AEF81216.1"/>
    <property type="molecule type" value="Genomic_DNA"/>
</dbReference>
<reference evidence="2 3" key="2">
    <citation type="journal article" date="2011" name="ISME J.">
        <title>RNA-seq reveals cooperative metabolic interactions between two termite-gut spirochete species in co-culture.</title>
        <authorList>
            <person name="Rosenthal A.Z."/>
            <person name="Matson E.G."/>
            <person name="Eldar A."/>
            <person name="Leadbetter J.R."/>
        </authorList>
    </citation>
    <scope>NUCLEOTIDE SEQUENCE [LARGE SCALE GENOMIC DNA]</scope>
    <source>
        <strain evidence="3">ATCC BAA-888 / DSM 13862 / ZAS-9</strain>
    </source>
</reference>
<dbReference type="eggNOG" id="COG2834">
    <property type="taxonomic scope" value="Bacteria"/>
</dbReference>
<dbReference type="PANTHER" id="PTHR35869">
    <property type="entry name" value="OUTER-MEMBRANE LIPOPROTEIN CARRIER PROTEIN"/>
    <property type="match status" value="1"/>
</dbReference>
<dbReference type="CDD" id="cd16325">
    <property type="entry name" value="LolA"/>
    <property type="match status" value="1"/>
</dbReference>
<reference evidence="3" key="1">
    <citation type="submission" date="2009-12" db="EMBL/GenBank/DDBJ databases">
        <title>Complete sequence of Treponema azotonutricium strain ZAS-9.</title>
        <authorList>
            <person name="Tetu S.G."/>
            <person name="Matson E."/>
            <person name="Ren Q."/>
            <person name="Seshadri R."/>
            <person name="Elbourne L."/>
            <person name="Hassan K.A."/>
            <person name="Durkin A."/>
            <person name="Radune D."/>
            <person name="Mohamoud Y."/>
            <person name="Shay R."/>
            <person name="Jin S."/>
            <person name="Zhang X."/>
            <person name="Lucey K."/>
            <person name="Ballor N.R."/>
            <person name="Ottesen E."/>
            <person name="Rosenthal R."/>
            <person name="Allen A."/>
            <person name="Leadbetter J.R."/>
            <person name="Paulsen I.T."/>
        </authorList>
    </citation>
    <scope>NUCLEOTIDE SEQUENCE [LARGE SCALE GENOMIC DNA]</scope>
    <source>
        <strain evidence="3">ATCC BAA-888 / DSM 13862 / ZAS-9</strain>
    </source>
</reference>
<protein>
    <recommendedName>
        <fullName evidence="4">Outer membrane lipoprotein carrier protein LolA</fullName>
    </recommendedName>
</protein>
<evidence type="ECO:0000256" key="1">
    <source>
        <dbReference type="ARBA" id="ARBA00022729"/>
    </source>
</evidence>
<organism evidence="2 3">
    <name type="scientific">Leadbettera azotonutricia (strain ATCC BAA-888 / DSM 13862 / ZAS-9)</name>
    <name type="common">Treponema azotonutricium</name>
    <dbReference type="NCBI Taxonomy" id="545695"/>
    <lineage>
        <taxon>Bacteria</taxon>
        <taxon>Pseudomonadati</taxon>
        <taxon>Spirochaetota</taxon>
        <taxon>Spirochaetia</taxon>
        <taxon>Spirochaetales</taxon>
        <taxon>Breznakiellaceae</taxon>
        <taxon>Leadbettera</taxon>
    </lineage>
</organism>
<dbReference type="STRING" id="545695.TREAZ_2740"/>
<dbReference type="Proteomes" id="UP000009222">
    <property type="component" value="Chromosome"/>
</dbReference>
<dbReference type="PANTHER" id="PTHR35869:SF1">
    <property type="entry name" value="OUTER-MEMBRANE LIPOPROTEIN CARRIER PROTEIN"/>
    <property type="match status" value="1"/>
</dbReference>
<dbReference type="Gene3D" id="2.50.20.10">
    <property type="entry name" value="Lipoprotein localisation LolA/LolB/LppX"/>
    <property type="match status" value="1"/>
</dbReference>
<sequence length="234" mass="26593">MKFFVKRKLSLIFFLFFLGFYVDSQEIVTAERYLERVSEHYAGVKDYEAHIAIRSGTTEMQGNLNFLNPSFMRIDFTRPADQVIAYNGELLTVYLPEYRAVLNQEISSHKTSTSAATGAGMASAQGLSLLRRNYVPSFVIGPEPVPLDEGSQDMAVKLRLVRRNVSEGFREIILSIDPVNLLIRRIEGRTIADVLVRFDFSNIRTNLGIPEGRFIYDSPASANVYNNFLFRDTE</sequence>
<keyword evidence="1" id="KW-0732">Signal</keyword>
<dbReference type="InterPro" id="IPR029046">
    <property type="entry name" value="LolA/LolB/LppX"/>
</dbReference>
<evidence type="ECO:0000313" key="3">
    <source>
        <dbReference type="Proteomes" id="UP000009222"/>
    </source>
</evidence>